<dbReference type="EC" id="5.1.3.1" evidence="3"/>
<dbReference type="GO" id="GO:0004750">
    <property type="term" value="F:D-ribulose-phosphate 3-epimerase activity"/>
    <property type="evidence" value="ECO:0007669"/>
    <property type="project" value="UniProtKB-EC"/>
</dbReference>
<keyword evidence="2 3" id="KW-0413">Isomerase</keyword>
<dbReference type="AlphaFoldDB" id="R4PX95"/>
<proteinExistence type="predicted"/>
<evidence type="ECO:0000313" key="4">
    <source>
        <dbReference type="Proteomes" id="UP000013893"/>
    </source>
</evidence>
<sequence>MAVIAPALLCETEDEYRTTVERLHPFAKRVHIDLTDGQFAPSFTVGVNQLWWPQEWEVDVHAMVANPSQYVQALIELKPHTVIFHAEAQEDLTPSLQLLKAAGIKAGVALLKPTVPNTVRGYIEAADHVLVFCGNLGYYGGTASLMQLEKVRLIRMIHPEVEVGWDGGVNVENAFSLAQGTVDVLNVGGAINKATDPAAVYAQLESEMNKHSVI</sequence>
<protein>
    <submittedName>
        <fullName evidence="3">Ribulose-phosphate 3-epimerase</fullName>
        <ecNumber evidence="3">5.1.3.1</ecNumber>
    </submittedName>
</protein>
<dbReference type="HOGENOM" id="CLU_054856_2_1_0"/>
<gene>
    <name evidence="3" type="primary">rpe</name>
    <name evidence="3" type="ORF">L336_0090</name>
</gene>
<dbReference type="GO" id="GO:0046872">
    <property type="term" value="F:metal ion binding"/>
    <property type="evidence" value="ECO:0007669"/>
    <property type="project" value="UniProtKB-KW"/>
</dbReference>
<dbReference type="Gene3D" id="3.20.20.70">
    <property type="entry name" value="Aldolase class I"/>
    <property type="match status" value="1"/>
</dbReference>
<dbReference type="OrthoDB" id="1645589at2"/>
<dbReference type="InterPro" id="IPR000056">
    <property type="entry name" value="Ribul_P_3_epim-like"/>
</dbReference>
<dbReference type="InterPro" id="IPR011060">
    <property type="entry name" value="RibuloseP-bd_barrel"/>
</dbReference>
<evidence type="ECO:0000256" key="1">
    <source>
        <dbReference type="ARBA" id="ARBA00022723"/>
    </source>
</evidence>
<dbReference type="STRING" id="1332188.L336_0090"/>
<dbReference type="InterPro" id="IPR013785">
    <property type="entry name" value="Aldolase_TIM"/>
</dbReference>
<name>R4PX95_9BACT</name>
<keyword evidence="1" id="KW-0479">Metal-binding</keyword>
<evidence type="ECO:0000313" key="3">
    <source>
        <dbReference type="EMBL" id="AGL61801.1"/>
    </source>
</evidence>
<evidence type="ECO:0000256" key="2">
    <source>
        <dbReference type="ARBA" id="ARBA00023235"/>
    </source>
</evidence>
<dbReference type="SUPFAM" id="SSF51366">
    <property type="entry name" value="Ribulose-phoshate binding barrel"/>
    <property type="match status" value="1"/>
</dbReference>
<accession>R4PX95</accession>
<dbReference type="GO" id="GO:0005975">
    <property type="term" value="P:carbohydrate metabolic process"/>
    <property type="evidence" value="ECO:0007669"/>
    <property type="project" value="InterPro"/>
</dbReference>
<reference evidence="3 4" key="1">
    <citation type="journal article" date="2013" name="Nat. Biotechnol.">
        <title>Genome sequences of rare, uncultured bacteria obtained by differential coverage binning of multiple metagenomes.</title>
        <authorList>
            <person name="Albertsen M."/>
            <person name="Hugenholtz P."/>
            <person name="Skarshewski A."/>
            <person name="Nielsen K.L."/>
            <person name="Tyson G.W."/>
            <person name="Nielsen P.H."/>
        </authorList>
    </citation>
    <scope>NUCLEOTIDE SEQUENCE [LARGE SCALE GENOMIC DNA]</scope>
    <source>
        <strain evidence="3">TM71</strain>
    </source>
</reference>
<keyword evidence="4" id="KW-1185">Reference proteome</keyword>
<dbReference type="EMBL" id="CP005957">
    <property type="protein sequence ID" value="AGL61801.1"/>
    <property type="molecule type" value="Genomic_DNA"/>
</dbReference>
<dbReference type="Pfam" id="PF00834">
    <property type="entry name" value="Ribul_P_3_epim"/>
    <property type="match status" value="1"/>
</dbReference>
<dbReference type="PANTHER" id="PTHR11749">
    <property type="entry name" value="RIBULOSE-5-PHOSPHATE-3-EPIMERASE"/>
    <property type="match status" value="1"/>
</dbReference>
<dbReference type="RefSeq" id="WP_015641252.1">
    <property type="nucleotide sequence ID" value="NC_021219.1"/>
</dbReference>
<dbReference type="KEGG" id="saal:L336_0090"/>
<dbReference type="Proteomes" id="UP000013893">
    <property type="component" value="Chromosome"/>
</dbReference>
<organism evidence="3 4">
    <name type="scientific">Candidatus Saccharimonas aalborgensis</name>
    <dbReference type="NCBI Taxonomy" id="1332188"/>
    <lineage>
        <taxon>Bacteria</taxon>
        <taxon>Candidatus Saccharimonadota</taxon>
        <taxon>Candidatus Saccharimonadia</taxon>
        <taxon>Candidatus Saccharimonadales</taxon>
        <taxon>Candidatus Saccharimonadaceae</taxon>
        <taxon>Candidatus Saccharimonas</taxon>
    </lineage>
</organism>